<name>A0A8J2L4Z8_9HEXA</name>
<organism evidence="1 2">
    <name type="scientific">Allacma fusca</name>
    <dbReference type="NCBI Taxonomy" id="39272"/>
    <lineage>
        <taxon>Eukaryota</taxon>
        <taxon>Metazoa</taxon>
        <taxon>Ecdysozoa</taxon>
        <taxon>Arthropoda</taxon>
        <taxon>Hexapoda</taxon>
        <taxon>Collembola</taxon>
        <taxon>Symphypleona</taxon>
        <taxon>Sminthuridae</taxon>
        <taxon>Allacma</taxon>
    </lineage>
</organism>
<dbReference type="EMBL" id="CAJVCH010539498">
    <property type="protein sequence ID" value="CAG7826356.1"/>
    <property type="molecule type" value="Genomic_DNA"/>
</dbReference>
<comment type="caution">
    <text evidence="1">The sequence shown here is derived from an EMBL/GenBank/DDBJ whole genome shotgun (WGS) entry which is preliminary data.</text>
</comment>
<accession>A0A8J2L4Z8</accession>
<dbReference type="AlphaFoldDB" id="A0A8J2L4Z8"/>
<dbReference type="Proteomes" id="UP000708208">
    <property type="component" value="Unassembled WGS sequence"/>
</dbReference>
<evidence type="ECO:0000313" key="1">
    <source>
        <dbReference type="EMBL" id="CAG7826356.1"/>
    </source>
</evidence>
<keyword evidence="2" id="KW-1185">Reference proteome</keyword>
<evidence type="ECO:0000313" key="2">
    <source>
        <dbReference type="Proteomes" id="UP000708208"/>
    </source>
</evidence>
<proteinExistence type="predicted"/>
<reference evidence="1" key="1">
    <citation type="submission" date="2021-06" db="EMBL/GenBank/DDBJ databases">
        <authorList>
            <person name="Hodson N. C."/>
            <person name="Mongue J. A."/>
            <person name="Jaron S. K."/>
        </authorList>
    </citation>
    <scope>NUCLEOTIDE SEQUENCE</scope>
</reference>
<gene>
    <name evidence="1" type="ORF">AFUS01_LOCUS36411</name>
</gene>
<protein>
    <submittedName>
        <fullName evidence="1">Uncharacterized protein</fullName>
    </submittedName>
</protein>
<sequence>MKESALRHEKLQTGLPPSCYVESSLSDDITDTFLTFPPRTCCHLPSLDITTLALVDTLDVWTLTFICETGYVKSLGEEED</sequence>